<feature type="compositionally biased region" description="Basic and acidic residues" evidence="1">
    <location>
        <begin position="33"/>
        <end position="46"/>
    </location>
</feature>
<dbReference type="Proteomes" id="UP000320042">
    <property type="component" value="Unassembled WGS sequence"/>
</dbReference>
<accession>A0A563TZQ2</accession>
<dbReference type="EMBL" id="VOEJ01000010">
    <property type="protein sequence ID" value="TWR24763.1"/>
    <property type="molecule type" value="Genomic_DNA"/>
</dbReference>
<dbReference type="OrthoDB" id="793497at2"/>
<name>A0A563TZQ2_9SPHI</name>
<gene>
    <name evidence="2" type="ORF">FPZ43_17870</name>
</gene>
<sequence>MKTAEKNANGVQGAAAKANEANRTQNRPSLTGKEAKQDGNTTDEKPAQGSQVTEGAPAEVKTDSTATVDHQPVKPANLPATEEVKADAQAEPVKSEEVKFEAKKFALNLEQTLKSVNDLHRLSIQRLALIARIKTLEDFEVQLQEENDELESNPYQGCKLIIQDDKRREFVTNTPNLIRMVAQFIFDACHEKLADIEANIVFPNA</sequence>
<reference evidence="2 3" key="1">
    <citation type="submission" date="2019-07" db="EMBL/GenBank/DDBJ databases">
        <authorList>
            <person name="Kim J."/>
        </authorList>
    </citation>
    <scope>NUCLEOTIDE SEQUENCE [LARGE SCALE GENOMIC DNA]</scope>
    <source>
        <strain evidence="3">dk17</strain>
    </source>
</reference>
<keyword evidence="3" id="KW-1185">Reference proteome</keyword>
<evidence type="ECO:0000256" key="1">
    <source>
        <dbReference type="SAM" id="MobiDB-lite"/>
    </source>
</evidence>
<dbReference type="AlphaFoldDB" id="A0A563TZQ2"/>
<evidence type="ECO:0000313" key="3">
    <source>
        <dbReference type="Proteomes" id="UP000320042"/>
    </source>
</evidence>
<proteinExistence type="predicted"/>
<feature type="compositionally biased region" description="Basic and acidic residues" evidence="1">
    <location>
        <begin position="82"/>
        <end position="95"/>
    </location>
</feature>
<organism evidence="2 3">
    <name type="scientific">Mucilaginibacter pallidiroseus</name>
    <dbReference type="NCBI Taxonomy" id="2599295"/>
    <lineage>
        <taxon>Bacteria</taxon>
        <taxon>Pseudomonadati</taxon>
        <taxon>Bacteroidota</taxon>
        <taxon>Sphingobacteriia</taxon>
        <taxon>Sphingobacteriales</taxon>
        <taxon>Sphingobacteriaceae</taxon>
        <taxon>Mucilaginibacter</taxon>
    </lineage>
</organism>
<dbReference type="RefSeq" id="WP_146271970.1">
    <property type="nucleotide sequence ID" value="NZ_VOEJ01000010.1"/>
</dbReference>
<comment type="caution">
    <text evidence="2">The sequence shown here is derived from an EMBL/GenBank/DDBJ whole genome shotgun (WGS) entry which is preliminary data.</text>
</comment>
<protein>
    <submittedName>
        <fullName evidence="2">Uncharacterized protein</fullName>
    </submittedName>
</protein>
<feature type="region of interest" description="Disordered" evidence="1">
    <location>
        <begin position="1"/>
        <end position="95"/>
    </location>
</feature>
<evidence type="ECO:0000313" key="2">
    <source>
        <dbReference type="EMBL" id="TWR24763.1"/>
    </source>
</evidence>